<keyword evidence="2" id="KW-0808">Transferase</keyword>
<evidence type="ECO:0000313" key="2">
    <source>
        <dbReference type="EMBL" id="MQN81699.1"/>
    </source>
</evidence>
<gene>
    <name evidence="2" type="ORF">F7D73_12235</name>
</gene>
<dbReference type="PANTHER" id="PTHR46390">
    <property type="entry name" value="MANNOSE-1-PHOSPHATE GUANYLYLTRANSFERASE"/>
    <property type="match status" value="1"/>
</dbReference>
<feature type="domain" description="Nucleotidyl transferase" evidence="1">
    <location>
        <begin position="15"/>
        <end position="293"/>
    </location>
</feature>
<dbReference type="EMBL" id="VZCB01000089">
    <property type="protein sequence ID" value="MQN81699.1"/>
    <property type="molecule type" value="Genomic_DNA"/>
</dbReference>
<reference evidence="2 3" key="1">
    <citation type="submission" date="2019-09" db="EMBL/GenBank/DDBJ databases">
        <title>Distinct polysaccharide growth profiles of human intestinal Prevotella copri isolates.</title>
        <authorList>
            <person name="Fehlner-Peach H."/>
            <person name="Magnabosco C."/>
            <person name="Raghavan V."/>
            <person name="Scher J.U."/>
            <person name="Tett A."/>
            <person name="Cox L.M."/>
            <person name="Gottsegen C."/>
            <person name="Watters A."/>
            <person name="Wiltshire- Gordon J.D."/>
            <person name="Segata N."/>
            <person name="Bonneau R."/>
            <person name="Littman D.R."/>
        </authorList>
    </citation>
    <scope>NUCLEOTIDE SEQUENCE [LARGE SCALE GENOMIC DNA]</scope>
    <source>
        <strain evidence="3">iA622</strain>
    </source>
</reference>
<sequence>MNQNMTVNVNNYYCVILAGGKGRRLWPCSRSNYPKQFIDFFGVGRTQLQQIYDRMAKIVPADHIYINTNEEFVHLIKEQLPEVSVDNILAEPIHRNTAPSMAWANHRISMINPNACVIATPSDQAIFNEEAFRENVLKGLAFVAENDRFLTMGVKPTRPEPGYGYIQMGDVFCDNMYQVQSFTEKPERDFAKIFVESGEFYWNTGLFLSNVKHLRECFCKILPPVLRDYDKQYPEFSIETENAYMKESFSSYPNISVDFGILEKPSDVCVMKCDFGWADLGTWHSIYEAMQKSDDDNVVIDSDVMMENCHNNVIKLPKGKLAVLNGLDGFIVAEKDNVLLVCRKEDSSALVRKYVNEVQMKRGDDFI</sequence>
<dbReference type="AlphaFoldDB" id="A0A6G1U3G2"/>
<dbReference type="GO" id="GO:0009298">
    <property type="term" value="P:GDP-mannose biosynthetic process"/>
    <property type="evidence" value="ECO:0007669"/>
    <property type="project" value="TreeGrafter"/>
</dbReference>
<organism evidence="2 3">
    <name type="scientific">Segatella copri</name>
    <dbReference type="NCBI Taxonomy" id="165179"/>
    <lineage>
        <taxon>Bacteria</taxon>
        <taxon>Pseudomonadati</taxon>
        <taxon>Bacteroidota</taxon>
        <taxon>Bacteroidia</taxon>
        <taxon>Bacteroidales</taxon>
        <taxon>Prevotellaceae</taxon>
        <taxon>Segatella</taxon>
    </lineage>
</organism>
<dbReference type="Proteomes" id="UP000480425">
    <property type="component" value="Unassembled WGS sequence"/>
</dbReference>
<dbReference type="PANTHER" id="PTHR46390:SF1">
    <property type="entry name" value="MANNOSE-1-PHOSPHATE GUANYLYLTRANSFERASE"/>
    <property type="match status" value="1"/>
</dbReference>
<dbReference type="InterPro" id="IPR005835">
    <property type="entry name" value="NTP_transferase_dom"/>
</dbReference>
<dbReference type="InterPro" id="IPR049577">
    <property type="entry name" value="GMPP_N"/>
</dbReference>
<dbReference type="InterPro" id="IPR029044">
    <property type="entry name" value="Nucleotide-diphossugar_trans"/>
</dbReference>
<dbReference type="Gene3D" id="3.90.550.10">
    <property type="entry name" value="Spore Coat Polysaccharide Biosynthesis Protein SpsA, Chain A"/>
    <property type="match status" value="1"/>
</dbReference>
<evidence type="ECO:0000259" key="1">
    <source>
        <dbReference type="Pfam" id="PF00483"/>
    </source>
</evidence>
<keyword evidence="2" id="KW-0548">Nucleotidyltransferase</keyword>
<proteinExistence type="predicted"/>
<dbReference type="GO" id="GO:0004475">
    <property type="term" value="F:mannose-1-phosphate guanylyltransferase (GTP) activity"/>
    <property type="evidence" value="ECO:0007669"/>
    <property type="project" value="InterPro"/>
</dbReference>
<comment type="caution">
    <text evidence="2">The sequence shown here is derived from an EMBL/GenBank/DDBJ whole genome shotgun (WGS) entry which is preliminary data.</text>
</comment>
<dbReference type="Pfam" id="PF00483">
    <property type="entry name" value="NTP_transferase"/>
    <property type="match status" value="1"/>
</dbReference>
<dbReference type="CDD" id="cd02509">
    <property type="entry name" value="GDP-M1P_Guanylyltransferase"/>
    <property type="match status" value="1"/>
</dbReference>
<dbReference type="OrthoDB" id="9806359at2"/>
<evidence type="ECO:0000313" key="3">
    <source>
        <dbReference type="Proteomes" id="UP000480425"/>
    </source>
</evidence>
<dbReference type="InterPro" id="IPR051161">
    <property type="entry name" value="Mannose-6P_isomerase_type2"/>
</dbReference>
<dbReference type="SUPFAM" id="SSF53448">
    <property type="entry name" value="Nucleotide-diphospho-sugar transferases"/>
    <property type="match status" value="1"/>
</dbReference>
<protein>
    <submittedName>
        <fullName evidence="2">Mannose-1-phosphate guanylyltransferase</fullName>
    </submittedName>
</protein>
<name>A0A6G1U3G2_9BACT</name>
<dbReference type="SUPFAM" id="SSF159283">
    <property type="entry name" value="Guanosine diphospho-D-mannose pyrophosphorylase/mannose-6-phosphate isomerase linker domain"/>
    <property type="match status" value="1"/>
</dbReference>
<accession>A0A6G1U3G2</accession>